<dbReference type="InterPro" id="IPR001998">
    <property type="entry name" value="Xylose_isomerase"/>
</dbReference>
<dbReference type="PANTHER" id="PTHR48306">
    <property type="entry name" value="XYLOSE ISOMERASE"/>
    <property type="match status" value="1"/>
</dbReference>
<dbReference type="SUPFAM" id="SSF51658">
    <property type="entry name" value="Xylose isomerase-like"/>
    <property type="match status" value="1"/>
</dbReference>
<dbReference type="Gene3D" id="3.20.20.150">
    <property type="entry name" value="Divalent-metal-dependent TIM barrel enzymes"/>
    <property type="match status" value="1"/>
</dbReference>
<dbReference type="PROSITE" id="PS51415">
    <property type="entry name" value="XYLOSE_ISOMERASE"/>
    <property type="match status" value="1"/>
</dbReference>
<evidence type="ECO:0000313" key="4">
    <source>
        <dbReference type="EMBL" id="CAD7254704.1"/>
    </source>
</evidence>
<accession>A0A7R9AI74</accession>
<evidence type="ECO:0000313" key="5">
    <source>
        <dbReference type="Proteomes" id="UP000677054"/>
    </source>
</evidence>
<evidence type="ECO:0000256" key="2">
    <source>
        <dbReference type="ARBA" id="ARBA00023235"/>
    </source>
</evidence>
<keyword evidence="5" id="KW-1185">Reference proteome</keyword>
<gene>
    <name evidence="4" type="ORF">DSTB1V02_LOCUS14450</name>
</gene>
<dbReference type="GO" id="GO:0009045">
    <property type="term" value="F:xylose isomerase activity"/>
    <property type="evidence" value="ECO:0007669"/>
    <property type="project" value="InterPro"/>
</dbReference>
<proteinExistence type="predicted"/>
<reference evidence="4" key="1">
    <citation type="submission" date="2020-11" db="EMBL/GenBank/DDBJ databases">
        <authorList>
            <person name="Tran Van P."/>
        </authorList>
    </citation>
    <scope>NUCLEOTIDE SEQUENCE</scope>
</reference>
<keyword evidence="2" id="KW-0413">Isomerase</keyword>
<evidence type="ECO:0008006" key="6">
    <source>
        <dbReference type="Google" id="ProtNLM"/>
    </source>
</evidence>
<dbReference type="OrthoDB" id="1730074at2759"/>
<evidence type="ECO:0000256" key="1">
    <source>
        <dbReference type="ARBA" id="ARBA00022723"/>
    </source>
</evidence>
<dbReference type="EMBL" id="CAJPEV010011931">
    <property type="protein sequence ID" value="CAG0906349.1"/>
    <property type="molecule type" value="Genomic_DNA"/>
</dbReference>
<dbReference type="GO" id="GO:0005975">
    <property type="term" value="P:carbohydrate metabolic process"/>
    <property type="evidence" value="ECO:0007669"/>
    <property type="project" value="InterPro"/>
</dbReference>
<evidence type="ECO:0000256" key="3">
    <source>
        <dbReference type="ARBA" id="ARBA00023277"/>
    </source>
</evidence>
<dbReference type="GO" id="GO:0046872">
    <property type="term" value="F:metal ion binding"/>
    <property type="evidence" value="ECO:0007669"/>
    <property type="project" value="UniProtKB-KW"/>
</dbReference>
<sequence length="115" mass="12910">MLVLGPWGGFTEGGVNFDAKVRRNSTDPEDIFVAHIAGMDTFARALVTAEKIIQESDYTQIRTKRYQSFDQGEGARFEKGELNLEALRLIAEQLGEPAITSGKQEKLEQMINQYL</sequence>
<organism evidence="4">
    <name type="scientific">Darwinula stevensoni</name>
    <dbReference type="NCBI Taxonomy" id="69355"/>
    <lineage>
        <taxon>Eukaryota</taxon>
        <taxon>Metazoa</taxon>
        <taxon>Ecdysozoa</taxon>
        <taxon>Arthropoda</taxon>
        <taxon>Crustacea</taxon>
        <taxon>Oligostraca</taxon>
        <taxon>Ostracoda</taxon>
        <taxon>Podocopa</taxon>
        <taxon>Podocopida</taxon>
        <taxon>Darwinulocopina</taxon>
        <taxon>Darwinuloidea</taxon>
        <taxon>Darwinulidae</taxon>
        <taxon>Darwinula</taxon>
    </lineage>
</organism>
<keyword evidence="3" id="KW-0119">Carbohydrate metabolism</keyword>
<name>A0A7R9AI74_9CRUS</name>
<dbReference type="PANTHER" id="PTHR48306:SF1">
    <property type="entry name" value="XYLOSE ISOMERASE"/>
    <property type="match status" value="1"/>
</dbReference>
<dbReference type="EMBL" id="LR911449">
    <property type="protein sequence ID" value="CAD7254704.1"/>
    <property type="molecule type" value="Genomic_DNA"/>
</dbReference>
<keyword evidence="1" id="KW-0479">Metal-binding</keyword>
<protein>
    <recommendedName>
        <fullName evidence="6">Xylose isomerase</fullName>
    </recommendedName>
</protein>
<dbReference type="AlphaFoldDB" id="A0A7R9AI74"/>
<dbReference type="Proteomes" id="UP000677054">
    <property type="component" value="Unassembled WGS sequence"/>
</dbReference>
<dbReference type="InterPro" id="IPR036237">
    <property type="entry name" value="Xyl_isomerase-like_sf"/>
</dbReference>